<reference evidence="2" key="1">
    <citation type="journal article" date="2023" name="Proc. Natl. Acad. Sci. U.S.A.">
        <title>Genomic and structural basis for evolution of tropane alkaloid biosynthesis.</title>
        <authorList>
            <person name="Wanga Y.-J."/>
            <person name="Taina T."/>
            <person name="Yua J.-Y."/>
            <person name="Lia J."/>
            <person name="Xua B."/>
            <person name="Chenc J."/>
            <person name="D'Auriad J.C."/>
            <person name="Huanga J.-P."/>
            <person name="Huanga S.-X."/>
        </authorList>
    </citation>
    <scope>NUCLEOTIDE SEQUENCE [LARGE SCALE GENOMIC DNA]</scope>
    <source>
        <strain evidence="2">cv. KIB-2019</strain>
    </source>
</reference>
<dbReference type="GO" id="GO:0005730">
    <property type="term" value="C:nucleolus"/>
    <property type="evidence" value="ECO:0007669"/>
    <property type="project" value="TreeGrafter"/>
</dbReference>
<comment type="caution">
    <text evidence="1">The sequence shown here is derived from an EMBL/GenBank/DDBJ whole genome shotgun (WGS) entry which is preliminary data.</text>
</comment>
<sequence>MLLCSPEFRLSIRNAVKSIPGGQASGCIRELIVDVAESLKWIKSEYQLLAESDSAEPRSSSCDMLFFDLKAEILGKKKITRKFIKKIIKKSTSVATESCFFFSTFLFEFSFHSRLKQGNFLKAGCVL</sequence>
<evidence type="ECO:0000313" key="2">
    <source>
        <dbReference type="Proteomes" id="UP001152561"/>
    </source>
</evidence>
<dbReference type="InterPro" id="IPR052609">
    <property type="entry name" value="Ribosome_Biogenesis_Reg"/>
</dbReference>
<name>A0A9Q1LJJ2_9SOLA</name>
<dbReference type="PANTHER" id="PTHR15682">
    <property type="entry name" value="UNHEALTHY RIBOSOME BIOGENESIS PROTEIN 2 HOMOLOG"/>
    <property type="match status" value="1"/>
</dbReference>
<accession>A0A9Q1LJJ2</accession>
<protein>
    <submittedName>
        <fullName evidence="1">Uncharacterized protein</fullName>
    </submittedName>
</protein>
<keyword evidence="2" id="KW-1185">Reference proteome</keyword>
<dbReference type="OrthoDB" id="160374at2759"/>
<proteinExistence type="predicted"/>
<dbReference type="GO" id="GO:0042254">
    <property type="term" value="P:ribosome biogenesis"/>
    <property type="evidence" value="ECO:0007669"/>
    <property type="project" value="TreeGrafter"/>
</dbReference>
<dbReference type="Proteomes" id="UP001152561">
    <property type="component" value="Unassembled WGS sequence"/>
</dbReference>
<dbReference type="PANTHER" id="PTHR15682:SF2">
    <property type="entry name" value="UNHEALTHY RIBOSOME BIOGENESIS PROTEIN 2 HOMOLOG"/>
    <property type="match status" value="1"/>
</dbReference>
<evidence type="ECO:0000313" key="1">
    <source>
        <dbReference type="EMBL" id="KAJ8537739.1"/>
    </source>
</evidence>
<dbReference type="EMBL" id="JAJAGQ010000017">
    <property type="protein sequence ID" value="KAJ8537739.1"/>
    <property type="molecule type" value="Genomic_DNA"/>
</dbReference>
<organism evidence="1 2">
    <name type="scientific">Anisodus acutangulus</name>
    <dbReference type="NCBI Taxonomy" id="402998"/>
    <lineage>
        <taxon>Eukaryota</taxon>
        <taxon>Viridiplantae</taxon>
        <taxon>Streptophyta</taxon>
        <taxon>Embryophyta</taxon>
        <taxon>Tracheophyta</taxon>
        <taxon>Spermatophyta</taxon>
        <taxon>Magnoliopsida</taxon>
        <taxon>eudicotyledons</taxon>
        <taxon>Gunneridae</taxon>
        <taxon>Pentapetalae</taxon>
        <taxon>asterids</taxon>
        <taxon>lamiids</taxon>
        <taxon>Solanales</taxon>
        <taxon>Solanaceae</taxon>
        <taxon>Solanoideae</taxon>
        <taxon>Hyoscyameae</taxon>
        <taxon>Anisodus</taxon>
    </lineage>
</organism>
<gene>
    <name evidence="1" type="ORF">K7X08_014279</name>
</gene>
<dbReference type="AlphaFoldDB" id="A0A9Q1LJJ2"/>